<dbReference type="CDD" id="cd00077">
    <property type="entry name" value="HDc"/>
    <property type="match status" value="1"/>
</dbReference>
<dbReference type="Gene3D" id="1.10.3210.10">
    <property type="entry name" value="Hypothetical protein af1432"/>
    <property type="match status" value="1"/>
</dbReference>
<dbReference type="InterPro" id="IPR037522">
    <property type="entry name" value="HD_GYP_dom"/>
</dbReference>
<feature type="domain" description="HD-GYP" evidence="1">
    <location>
        <begin position="152"/>
        <end position="339"/>
    </location>
</feature>
<evidence type="ECO:0000313" key="2">
    <source>
        <dbReference type="EMBL" id="BCJ90808.1"/>
    </source>
</evidence>
<dbReference type="Pfam" id="PF13487">
    <property type="entry name" value="HD_5"/>
    <property type="match status" value="1"/>
</dbReference>
<evidence type="ECO:0000259" key="1">
    <source>
        <dbReference type="PROSITE" id="PS51832"/>
    </source>
</evidence>
<sequence>MGEIGPIRRWLPGSAPETVTRTAACAVIDVDLDSPDPGRGMELVRSFAEKSSIPIICVLDYSAEELERKLRVAKIRALGAAAISRPFEPSDLIDAVRNKDDQAFERKAVEHGGAVGLGVAAAHGMLTNIFRASRGGRPVPFDQVKVKDVVIIDALRTSGIKAWLDLVRQHHNATYRHSLLVTGVAVAFAQALDMRIEDQQRLARAGLLHNIGNALLPLDILENPDVLTEQELEQVKKHPVLGYELLVREGGFPEEILACVRHHHEFLDGSGYPDGLSGLQIPDLVRIVTIADVFCVLSEQHAEKSRMAVERTLGVMESMIGKLDGDLLRAFRTIAWDPA</sequence>
<accession>A0A6S6QWB8</accession>
<dbReference type="AlphaFoldDB" id="A0A6S6QWB8"/>
<dbReference type="SMART" id="SM00471">
    <property type="entry name" value="HDc"/>
    <property type="match status" value="1"/>
</dbReference>
<dbReference type="Proteomes" id="UP000515317">
    <property type="component" value="Chromosome"/>
</dbReference>
<dbReference type="KEGG" id="tso:IZ6_15430"/>
<dbReference type="InterPro" id="IPR003607">
    <property type="entry name" value="HD/PDEase_dom"/>
</dbReference>
<organism evidence="2 3">
    <name type="scientific">Terrihabitans soli</name>
    <dbReference type="NCBI Taxonomy" id="708113"/>
    <lineage>
        <taxon>Bacteria</taxon>
        <taxon>Pseudomonadati</taxon>
        <taxon>Pseudomonadota</taxon>
        <taxon>Alphaproteobacteria</taxon>
        <taxon>Hyphomicrobiales</taxon>
        <taxon>Terrihabitans</taxon>
    </lineage>
</organism>
<reference evidence="2 3" key="1">
    <citation type="submission" date="2020-08" db="EMBL/GenBank/DDBJ databases">
        <title>Genome sequence of Rhizobiales bacterium strain IZ6.</title>
        <authorList>
            <person name="Nakai R."/>
            <person name="Naganuma T."/>
        </authorList>
    </citation>
    <scope>NUCLEOTIDE SEQUENCE [LARGE SCALE GENOMIC DNA]</scope>
    <source>
        <strain evidence="2 3">IZ6</strain>
    </source>
</reference>
<evidence type="ECO:0000313" key="3">
    <source>
        <dbReference type="Proteomes" id="UP000515317"/>
    </source>
</evidence>
<dbReference type="SUPFAM" id="SSF109604">
    <property type="entry name" value="HD-domain/PDEase-like"/>
    <property type="match status" value="1"/>
</dbReference>
<dbReference type="PANTHER" id="PTHR43155:SF2">
    <property type="entry name" value="CYCLIC DI-GMP PHOSPHODIESTERASE PA4108"/>
    <property type="match status" value="1"/>
</dbReference>
<keyword evidence="2" id="KW-0378">Hydrolase</keyword>
<name>A0A6S6QWB8_9HYPH</name>
<keyword evidence="3" id="KW-1185">Reference proteome</keyword>
<dbReference type="NCBIfam" id="TIGR00277">
    <property type="entry name" value="HDIG"/>
    <property type="match status" value="1"/>
</dbReference>
<proteinExistence type="predicted"/>
<dbReference type="GO" id="GO:0008081">
    <property type="term" value="F:phosphoric diester hydrolase activity"/>
    <property type="evidence" value="ECO:0007669"/>
    <property type="project" value="UniProtKB-ARBA"/>
</dbReference>
<dbReference type="InterPro" id="IPR006675">
    <property type="entry name" value="HDIG_dom"/>
</dbReference>
<dbReference type="PROSITE" id="PS51832">
    <property type="entry name" value="HD_GYP"/>
    <property type="match status" value="1"/>
</dbReference>
<dbReference type="PANTHER" id="PTHR43155">
    <property type="entry name" value="CYCLIC DI-GMP PHOSPHODIESTERASE PA4108-RELATED"/>
    <property type="match status" value="1"/>
</dbReference>
<dbReference type="EMBL" id="AP023361">
    <property type="protein sequence ID" value="BCJ90808.1"/>
    <property type="molecule type" value="Genomic_DNA"/>
</dbReference>
<protein>
    <submittedName>
        <fullName evidence="2">Phosphohydrolase</fullName>
    </submittedName>
</protein>
<gene>
    <name evidence="2" type="ORF">IZ6_15430</name>
</gene>